<name>A0A151GEY1_DRECN</name>
<dbReference type="InParanoid" id="A0A151GEY1"/>
<accession>A0A151GEY1</accession>
<feature type="signal peptide" evidence="1">
    <location>
        <begin position="1"/>
        <end position="17"/>
    </location>
</feature>
<gene>
    <name evidence="2" type="ORF">DCS_07612</name>
</gene>
<dbReference type="Proteomes" id="UP000076580">
    <property type="component" value="Chromosome 03"/>
</dbReference>
<proteinExistence type="predicted"/>
<protein>
    <submittedName>
        <fullName evidence="2">Uncharacterized protein</fullName>
    </submittedName>
</protein>
<dbReference type="AlphaFoldDB" id="A0A151GEY1"/>
<dbReference type="EMBL" id="LAYC01000003">
    <property type="protein sequence ID" value="KYK55648.1"/>
    <property type="molecule type" value="Genomic_DNA"/>
</dbReference>
<evidence type="ECO:0000313" key="3">
    <source>
        <dbReference type="Proteomes" id="UP000076580"/>
    </source>
</evidence>
<reference evidence="2 3" key="1">
    <citation type="journal article" date="2016" name="Sci. Rep.">
        <title>Insights into Adaptations to a Near-Obligate Nematode Endoparasitic Lifestyle from the Finished Genome of Drechmeria coniospora.</title>
        <authorList>
            <person name="Zhang L."/>
            <person name="Zhou Z."/>
            <person name="Guo Q."/>
            <person name="Fokkens L."/>
            <person name="Miskei M."/>
            <person name="Pocsi I."/>
            <person name="Zhang W."/>
            <person name="Chen M."/>
            <person name="Wang L."/>
            <person name="Sun Y."/>
            <person name="Donzelli B.G."/>
            <person name="Gibson D.M."/>
            <person name="Nelson D.R."/>
            <person name="Luo J.G."/>
            <person name="Rep M."/>
            <person name="Liu H."/>
            <person name="Yang S."/>
            <person name="Wang J."/>
            <person name="Krasnoff S.B."/>
            <person name="Xu Y."/>
            <person name="Molnar I."/>
            <person name="Lin M."/>
        </authorList>
    </citation>
    <scope>NUCLEOTIDE SEQUENCE [LARGE SCALE GENOMIC DNA]</scope>
    <source>
        <strain evidence="2 3">ARSEF 6962</strain>
    </source>
</reference>
<dbReference type="GeneID" id="63720255"/>
<sequence length="89" mass="9474">MKFSTTVTVLFATIASAGVIGRDEEASAASSNPLDNILTPIRTFLTDLNTLDTTDRARAGVAVDESFKNLMLKIVRSIFGHGSARTQAS</sequence>
<feature type="chain" id="PRO_5007580431" evidence="1">
    <location>
        <begin position="18"/>
        <end position="89"/>
    </location>
</feature>
<comment type="caution">
    <text evidence="2">The sequence shown here is derived from an EMBL/GenBank/DDBJ whole genome shotgun (WGS) entry which is preliminary data.</text>
</comment>
<organism evidence="2 3">
    <name type="scientific">Drechmeria coniospora</name>
    <name type="common">Nematophagous fungus</name>
    <name type="synonym">Meria coniospora</name>
    <dbReference type="NCBI Taxonomy" id="98403"/>
    <lineage>
        <taxon>Eukaryota</taxon>
        <taxon>Fungi</taxon>
        <taxon>Dikarya</taxon>
        <taxon>Ascomycota</taxon>
        <taxon>Pezizomycotina</taxon>
        <taxon>Sordariomycetes</taxon>
        <taxon>Hypocreomycetidae</taxon>
        <taxon>Hypocreales</taxon>
        <taxon>Ophiocordycipitaceae</taxon>
        <taxon>Drechmeria</taxon>
    </lineage>
</organism>
<dbReference type="RefSeq" id="XP_040655000.1">
    <property type="nucleotide sequence ID" value="XM_040804896.1"/>
</dbReference>
<evidence type="ECO:0000256" key="1">
    <source>
        <dbReference type="SAM" id="SignalP"/>
    </source>
</evidence>
<evidence type="ECO:0000313" key="2">
    <source>
        <dbReference type="EMBL" id="KYK55648.1"/>
    </source>
</evidence>
<keyword evidence="3" id="KW-1185">Reference proteome</keyword>
<keyword evidence="1" id="KW-0732">Signal</keyword>